<protein>
    <submittedName>
        <fullName evidence="2">Uncharacterized protein</fullName>
    </submittedName>
</protein>
<feature type="compositionally biased region" description="Acidic residues" evidence="1">
    <location>
        <begin position="154"/>
        <end position="166"/>
    </location>
</feature>
<feature type="region of interest" description="Disordered" evidence="1">
    <location>
        <begin position="121"/>
        <end position="166"/>
    </location>
</feature>
<accession>A0AA96FCC3</accession>
<dbReference type="AlphaFoldDB" id="A0AA96FCC3"/>
<reference evidence="2" key="1">
    <citation type="submission" date="2023-09" db="EMBL/GenBank/DDBJ databases">
        <title>Demequina sp. a novel bacteria isolated from Capsicum annuum.</title>
        <authorList>
            <person name="Humaira Z."/>
            <person name="Lee J."/>
            <person name="Cho D."/>
        </authorList>
    </citation>
    <scope>NUCLEOTIDE SEQUENCE</scope>
    <source>
        <strain evidence="2">PMTSA13</strain>
    </source>
</reference>
<evidence type="ECO:0000313" key="2">
    <source>
        <dbReference type="EMBL" id="WNM27528.1"/>
    </source>
</evidence>
<name>A0AA96FCC3_9MICO</name>
<evidence type="ECO:0000256" key="1">
    <source>
        <dbReference type="SAM" id="MobiDB-lite"/>
    </source>
</evidence>
<organism evidence="2">
    <name type="scientific">Demequina capsici</name>
    <dbReference type="NCBI Taxonomy" id="3075620"/>
    <lineage>
        <taxon>Bacteria</taxon>
        <taxon>Bacillati</taxon>
        <taxon>Actinomycetota</taxon>
        <taxon>Actinomycetes</taxon>
        <taxon>Micrococcales</taxon>
        <taxon>Demequinaceae</taxon>
        <taxon>Demequina</taxon>
    </lineage>
</organism>
<dbReference type="RefSeq" id="WP_313543591.1">
    <property type="nucleotide sequence ID" value="NZ_CP134880.1"/>
</dbReference>
<sequence>MKLSGTLPKIDDDLERNGLAAHASDVVNHPDERRIAIVVLSTAQLIDNREKRTVDPVMAIDRIELVRPVDAHTAERLLRDALQHRTHRDTLPLFISDNIEAAFADGAVDHNTGQSYLAGGLFDEPDPSQISSDTDDPDAVINDSEGGTFSLTLVDDEDSDAPEDDQ</sequence>
<gene>
    <name evidence="2" type="ORF">RN607_00580</name>
</gene>
<proteinExistence type="predicted"/>
<dbReference type="KEGG" id="dcp:RN607_00580"/>
<dbReference type="EMBL" id="CP134880">
    <property type="protein sequence ID" value="WNM27528.1"/>
    <property type="molecule type" value="Genomic_DNA"/>
</dbReference>
<dbReference type="Proteomes" id="UP001303408">
    <property type="component" value="Chromosome"/>
</dbReference>